<evidence type="ECO:0000313" key="1">
    <source>
        <dbReference type="EMBL" id="QKW54778.1"/>
    </source>
</evidence>
<proteinExistence type="predicted"/>
<sequence length="331" mass="36503">MLAPDTGDPVPADRLADHLTSWLRPPDWATDVLVYAHGWQTGRDAALRNAERLLALVHEQHARRPHLYPRLPTADFAPWTVVVRWPSSSRLSLRGYYAVRDLAHAMSAPGRGYAPHVLGHLLGYLDAERGDPRANTLRTSTGRYLHLIGHSFGGRFLCEAVRWAADAGDTLAWSVATDPSRPFTVDSLTAFQMAAPSNAFDGTFRALRPSTRGHRAPVGGPMVFTHSRHDRATGYCHLRAEHLPGIGHGGMRLSPPRGDLAPNDVVHTPLHPADAPYPHSCLDHAFVNVNASWRYRNSHLNPLRAHSDYFHPESAHLLLTLANGSRVEPLG</sequence>
<accession>A0A7H8NMP8</accession>
<dbReference type="Proteomes" id="UP000509303">
    <property type="component" value="Chromosome"/>
</dbReference>
<protein>
    <recommendedName>
        <fullName evidence="3">Alpha/beta hydrolase</fullName>
    </recommendedName>
</protein>
<dbReference type="InterPro" id="IPR029058">
    <property type="entry name" value="AB_hydrolase_fold"/>
</dbReference>
<evidence type="ECO:0008006" key="3">
    <source>
        <dbReference type="Google" id="ProtNLM"/>
    </source>
</evidence>
<evidence type="ECO:0000313" key="2">
    <source>
        <dbReference type="Proteomes" id="UP000509303"/>
    </source>
</evidence>
<dbReference type="AlphaFoldDB" id="A0A7H8NMP8"/>
<name>A0A7H8NMP8_9ACTN</name>
<organism evidence="1 2">
    <name type="scientific">Streptomyces buecherae</name>
    <dbReference type="NCBI Taxonomy" id="2763006"/>
    <lineage>
        <taxon>Bacteria</taxon>
        <taxon>Bacillati</taxon>
        <taxon>Actinomycetota</taxon>
        <taxon>Actinomycetes</taxon>
        <taxon>Kitasatosporales</taxon>
        <taxon>Streptomycetaceae</taxon>
        <taxon>Streptomyces</taxon>
    </lineage>
</organism>
<gene>
    <name evidence="1" type="ORF">HUT08_25970</name>
</gene>
<dbReference type="EMBL" id="CP054929">
    <property type="protein sequence ID" value="QKW54778.1"/>
    <property type="molecule type" value="Genomic_DNA"/>
</dbReference>
<reference evidence="1 2" key="1">
    <citation type="submission" date="2020-06" db="EMBL/GenBank/DDBJ databases">
        <title>Genome mining for natural products.</title>
        <authorList>
            <person name="Zhang B."/>
            <person name="Shi J."/>
            <person name="Ge H."/>
        </authorList>
    </citation>
    <scope>NUCLEOTIDE SEQUENCE [LARGE SCALE GENOMIC DNA]</scope>
    <source>
        <strain evidence="1 2">NA00687</strain>
    </source>
</reference>
<dbReference type="SUPFAM" id="SSF53474">
    <property type="entry name" value="alpha/beta-Hydrolases"/>
    <property type="match status" value="1"/>
</dbReference>
<keyword evidence="2" id="KW-1185">Reference proteome</keyword>